<proteinExistence type="predicted"/>
<dbReference type="PANTHER" id="PTHR47027:SF20">
    <property type="entry name" value="REVERSE TRANSCRIPTASE-LIKE PROTEIN WITH RNA-DIRECTED DNA POLYMERASE DOMAIN"/>
    <property type="match status" value="1"/>
</dbReference>
<evidence type="ECO:0000313" key="1">
    <source>
        <dbReference type="EMBL" id="VDP59349.1"/>
    </source>
</evidence>
<gene>
    <name evidence="1" type="ORF">SMTD_LOCUS11830</name>
</gene>
<protein>
    <submittedName>
        <fullName evidence="1">Uncharacterized protein</fullName>
    </submittedName>
</protein>
<keyword evidence="2" id="KW-1185">Reference proteome</keyword>
<dbReference type="EMBL" id="UZAL01031843">
    <property type="protein sequence ID" value="VDP59349.1"/>
    <property type="molecule type" value="Genomic_DNA"/>
</dbReference>
<sequence>MYDPALTLCSEQIEVVEKFVYLGSCISAGGGVSDGISSRIVKAREAHANLGYLWCLCDISLHVKGRIHNALVRAVLLYACENWPLRVEDVRRLSVFDYHCLRRIADTQCQRHVSNADVQHRVSGHRDDNSIGVTILKHWFRWLGHVLRMSSQRISRRVLFADARTGWEKRRGGQCMKWCRGMTIIKTFTLIMLTR</sequence>
<evidence type="ECO:0000313" key="2">
    <source>
        <dbReference type="Proteomes" id="UP000269396"/>
    </source>
</evidence>
<dbReference type="STRING" id="31246.A0A183PBU4"/>
<dbReference type="Proteomes" id="UP000269396">
    <property type="component" value="Unassembled WGS sequence"/>
</dbReference>
<dbReference type="PANTHER" id="PTHR47027">
    <property type="entry name" value="REVERSE TRANSCRIPTASE DOMAIN-CONTAINING PROTEIN"/>
    <property type="match status" value="1"/>
</dbReference>
<reference evidence="1 2" key="1">
    <citation type="submission" date="2018-11" db="EMBL/GenBank/DDBJ databases">
        <authorList>
            <consortium name="Pathogen Informatics"/>
        </authorList>
    </citation>
    <scope>NUCLEOTIDE SEQUENCE [LARGE SCALE GENOMIC DNA]</scope>
    <source>
        <strain>Denwood</strain>
        <strain evidence="2">Zambia</strain>
    </source>
</reference>
<name>A0A183PBU4_9TREM</name>
<organism evidence="1 2">
    <name type="scientific">Schistosoma mattheei</name>
    <dbReference type="NCBI Taxonomy" id="31246"/>
    <lineage>
        <taxon>Eukaryota</taxon>
        <taxon>Metazoa</taxon>
        <taxon>Spiralia</taxon>
        <taxon>Lophotrochozoa</taxon>
        <taxon>Platyhelminthes</taxon>
        <taxon>Trematoda</taxon>
        <taxon>Digenea</taxon>
        <taxon>Strigeidida</taxon>
        <taxon>Schistosomatoidea</taxon>
        <taxon>Schistosomatidae</taxon>
        <taxon>Schistosoma</taxon>
    </lineage>
</organism>
<dbReference type="AlphaFoldDB" id="A0A183PBU4"/>
<accession>A0A183PBU4</accession>